<dbReference type="PANTHER" id="PTHR30294:SF29">
    <property type="entry name" value="MULTIDRUG ABC TRANSPORTER PERMEASE YBHS-RELATED"/>
    <property type="match status" value="1"/>
</dbReference>
<evidence type="ECO:0000256" key="2">
    <source>
        <dbReference type="ARBA" id="ARBA00007783"/>
    </source>
</evidence>
<comment type="subcellular location">
    <subcellularLocation>
        <location evidence="1">Cell membrane</location>
        <topology evidence="1">Multi-pass membrane protein</topology>
    </subcellularLocation>
</comment>
<comment type="similarity">
    <text evidence="2">Belongs to the ABC-2 integral membrane protein family.</text>
</comment>
<keyword evidence="7 8" id="KW-0472">Membrane</keyword>
<protein>
    <submittedName>
        <fullName evidence="10">ABC transporter permease</fullName>
    </submittedName>
</protein>
<feature type="transmembrane region" description="Helical" evidence="8">
    <location>
        <begin position="252"/>
        <end position="273"/>
    </location>
</feature>
<keyword evidence="11" id="KW-1185">Reference proteome</keyword>
<dbReference type="PROSITE" id="PS51012">
    <property type="entry name" value="ABC_TM2"/>
    <property type="match status" value="1"/>
</dbReference>
<keyword evidence="3" id="KW-0813">Transport</keyword>
<evidence type="ECO:0000256" key="1">
    <source>
        <dbReference type="ARBA" id="ARBA00004651"/>
    </source>
</evidence>
<dbReference type="InterPro" id="IPR047817">
    <property type="entry name" value="ABC2_TM_bact-type"/>
</dbReference>
<dbReference type="EMBL" id="JAMQJZ010000024">
    <property type="protein sequence ID" value="MDC3422632.1"/>
    <property type="molecule type" value="Genomic_DNA"/>
</dbReference>
<name>A0A9X4AJV9_9BACI</name>
<dbReference type="AlphaFoldDB" id="A0A9X4AJV9"/>
<evidence type="ECO:0000256" key="6">
    <source>
        <dbReference type="ARBA" id="ARBA00022989"/>
    </source>
</evidence>
<evidence type="ECO:0000256" key="4">
    <source>
        <dbReference type="ARBA" id="ARBA00022475"/>
    </source>
</evidence>
<evidence type="ECO:0000256" key="3">
    <source>
        <dbReference type="ARBA" id="ARBA00022448"/>
    </source>
</evidence>
<organism evidence="10 11">
    <name type="scientific">Aquibacillus koreensis</name>
    <dbReference type="NCBI Taxonomy" id="279446"/>
    <lineage>
        <taxon>Bacteria</taxon>
        <taxon>Bacillati</taxon>
        <taxon>Bacillota</taxon>
        <taxon>Bacilli</taxon>
        <taxon>Bacillales</taxon>
        <taxon>Bacillaceae</taxon>
        <taxon>Aquibacillus</taxon>
    </lineage>
</organism>
<evidence type="ECO:0000256" key="5">
    <source>
        <dbReference type="ARBA" id="ARBA00022692"/>
    </source>
</evidence>
<evidence type="ECO:0000259" key="9">
    <source>
        <dbReference type="PROSITE" id="PS51012"/>
    </source>
</evidence>
<gene>
    <name evidence="10" type="ORF">NC661_19960</name>
</gene>
<sequence length="336" mass="37283">MLGGLGSASTIDVPLYFDASMDEEEQDVLLYQLNESDAFSFSLIEEQDAEKRVALGEIPYAIHATAENYEMLIAADDANHVFIDQYVRQVYVDELRLQQVEQSTEDPRIREEIDQNLSDVPLRLASETVDGEEQGGGIDQRNQALFGMTLFFSIYTIIQSLSKVAEEKRTGTWNRMILSPVRKWQVYLGHLCYAFLIGFLQIVIIFAGFKYLFGYGVGDSFGSIVLAVACYTFAIVALGMLMLGLVKTLEQLNAVVPIVAVSMAMIGGAYWPIELVSNSIILAISKVLPITYAMEALKQIASNNHDFTALAQPLSILLLFGVVCMGIGINLMERKM</sequence>
<dbReference type="InterPro" id="IPR013525">
    <property type="entry name" value="ABC2_TM"/>
</dbReference>
<feature type="domain" description="ABC transmembrane type-2" evidence="9">
    <location>
        <begin position="98"/>
        <end position="335"/>
    </location>
</feature>
<evidence type="ECO:0000313" key="10">
    <source>
        <dbReference type="EMBL" id="MDC3422632.1"/>
    </source>
</evidence>
<dbReference type="GO" id="GO:0005886">
    <property type="term" value="C:plasma membrane"/>
    <property type="evidence" value="ECO:0007669"/>
    <property type="project" value="UniProtKB-SubCell"/>
</dbReference>
<evidence type="ECO:0000256" key="8">
    <source>
        <dbReference type="SAM" id="Phobius"/>
    </source>
</evidence>
<evidence type="ECO:0000313" key="11">
    <source>
        <dbReference type="Proteomes" id="UP001145072"/>
    </source>
</evidence>
<dbReference type="Proteomes" id="UP001145072">
    <property type="component" value="Unassembled WGS sequence"/>
</dbReference>
<dbReference type="PANTHER" id="PTHR30294">
    <property type="entry name" value="MEMBRANE COMPONENT OF ABC TRANSPORTER YHHJ-RELATED"/>
    <property type="match status" value="1"/>
</dbReference>
<reference evidence="10" key="1">
    <citation type="submission" date="2022-06" db="EMBL/GenBank/DDBJ databases">
        <title>Aquibacillus sp. a new bacterium isolated from soil saline samples.</title>
        <authorList>
            <person name="Galisteo C."/>
            <person name="De La Haba R."/>
            <person name="Sanchez-Porro C."/>
            <person name="Ventosa A."/>
        </authorList>
    </citation>
    <scope>NUCLEOTIDE SEQUENCE</scope>
    <source>
        <strain evidence="10">JCM 12387</strain>
    </source>
</reference>
<keyword evidence="4" id="KW-1003">Cell membrane</keyword>
<dbReference type="InterPro" id="IPR051449">
    <property type="entry name" value="ABC-2_transporter_component"/>
</dbReference>
<comment type="caution">
    <text evidence="10">The sequence shown here is derived from an EMBL/GenBank/DDBJ whole genome shotgun (WGS) entry which is preliminary data.</text>
</comment>
<keyword evidence="5 8" id="KW-0812">Transmembrane</keyword>
<proteinExistence type="inferred from homology"/>
<feature type="transmembrane region" description="Helical" evidence="8">
    <location>
        <begin position="186"/>
        <end position="209"/>
    </location>
</feature>
<dbReference type="GO" id="GO:0140359">
    <property type="term" value="F:ABC-type transporter activity"/>
    <property type="evidence" value="ECO:0007669"/>
    <property type="project" value="InterPro"/>
</dbReference>
<evidence type="ECO:0000256" key="7">
    <source>
        <dbReference type="ARBA" id="ARBA00023136"/>
    </source>
</evidence>
<feature type="transmembrane region" description="Helical" evidence="8">
    <location>
        <begin position="221"/>
        <end position="245"/>
    </location>
</feature>
<accession>A0A9X4AJV9</accession>
<feature type="transmembrane region" description="Helical" evidence="8">
    <location>
        <begin position="144"/>
        <end position="165"/>
    </location>
</feature>
<feature type="transmembrane region" description="Helical" evidence="8">
    <location>
        <begin position="314"/>
        <end position="332"/>
    </location>
</feature>
<dbReference type="Pfam" id="PF12698">
    <property type="entry name" value="ABC2_membrane_3"/>
    <property type="match status" value="1"/>
</dbReference>
<keyword evidence="6 8" id="KW-1133">Transmembrane helix</keyword>